<dbReference type="InterPro" id="IPR042092">
    <property type="entry name" value="PsdUridine_s_RsuA/RluB/E/F_cat"/>
</dbReference>
<dbReference type="Pfam" id="PF00849">
    <property type="entry name" value="PseudoU_synth_2"/>
    <property type="match status" value="1"/>
</dbReference>
<evidence type="ECO:0000313" key="12">
    <source>
        <dbReference type="Proteomes" id="UP001241537"/>
    </source>
</evidence>
<evidence type="ECO:0000256" key="5">
    <source>
        <dbReference type="ARBA" id="ARBA00022884"/>
    </source>
</evidence>
<comment type="caution">
    <text evidence="11">The sequence shown here is derived from an EMBL/GenBank/DDBJ whole genome shotgun (WGS) entry which is preliminary data.</text>
</comment>
<evidence type="ECO:0000259" key="9">
    <source>
        <dbReference type="Pfam" id="PF00849"/>
    </source>
</evidence>
<dbReference type="SFLD" id="SFLDG01129">
    <property type="entry name" value="C1.5:_HAD__Beta-PGM__Phosphata"/>
    <property type="match status" value="1"/>
</dbReference>
<protein>
    <recommendedName>
        <fullName evidence="8">Pseudouridine synthase</fullName>
        <ecNumber evidence="8">5.4.99.-</ecNumber>
    </recommendedName>
</protein>
<dbReference type="Proteomes" id="UP001241537">
    <property type="component" value="Unassembled WGS sequence"/>
</dbReference>
<dbReference type="PANTHER" id="PTHR47683:SF4">
    <property type="entry name" value="PSEUDOURIDINE SYNTHASE"/>
    <property type="match status" value="1"/>
</dbReference>
<proteinExistence type="inferred from homology"/>
<dbReference type="Gene3D" id="3.30.70.580">
    <property type="entry name" value="Pseudouridine synthase I, catalytic domain, N-terminal subdomain"/>
    <property type="match status" value="1"/>
</dbReference>
<dbReference type="GO" id="GO:0000455">
    <property type="term" value="P:enzyme-directed rRNA pseudouridine synthesis"/>
    <property type="evidence" value="ECO:0007669"/>
    <property type="project" value="UniProtKB-ARBA"/>
</dbReference>
<organism evidence="11 12">
    <name type="scientific">Moryella indoligenes</name>
    <dbReference type="NCBI Taxonomy" id="371674"/>
    <lineage>
        <taxon>Bacteria</taxon>
        <taxon>Bacillati</taxon>
        <taxon>Bacillota</taxon>
        <taxon>Clostridia</taxon>
        <taxon>Lachnospirales</taxon>
        <taxon>Lachnospiraceae</taxon>
        <taxon>Moryella</taxon>
    </lineage>
</organism>
<dbReference type="CDD" id="cd07505">
    <property type="entry name" value="HAD_BPGM-like"/>
    <property type="match status" value="1"/>
</dbReference>
<dbReference type="GO" id="GO:0120159">
    <property type="term" value="F:rRNA pseudouridine synthase activity"/>
    <property type="evidence" value="ECO:0007669"/>
    <property type="project" value="UniProtKB-ARBA"/>
</dbReference>
<dbReference type="Gene3D" id="3.10.290.10">
    <property type="entry name" value="RNA-binding S4 domain"/>
    <property type="match status" value="1"/>
</dbReference>
<gene>
    <name evidence="11" type="ORF">J2S20_002032</name>
</gene>
<evidence type="ECO:0000256" key="3">
    <source>
        <dbReference type="ARBA" id="ARBA00022723"/>
    </source>
</evidence>
<evidence type="ECO:0000259" key="10">
    <source>
        <dbReference type="Pfam" id="PF01479"/>
    </source>
</evidence>
<evidence type="ECO:0000256" key="1">
    <source>
        <dbReference type="ARBA" id="ARBA00006171"/>
    </source>
</evidence>
<dbReference type="GO" id="GO:0003723">
    <property type="term" value="F:RNA binding"/>
    <property type="evidence" value="ECO:0007669"/>
    <property type="project" value="UniProtKB-KW"/>
</dbReference>
<keyword evidence="4" id="KW-0378">Hydrolase</keyword>
<evidence type="ECO:0000256" key="8">
    <source>
        <dbReference type="RuleBase" id="RU003887"/>
    </source>
</evidence>
<dbReference type="SFLD" id="SFLDG01135">
    <property type="entry name" value="C1.5.6:_HAD__Beta-PGM__Phospha"/>
    <property type="match status" value="1"/>
</dbReference>
<feature type="domain" description="RNA-binding S4" evidence="10">
    <location>
        <begin position="5"/>
        <end position="47"/>
    </location>
</feature>
<dbReference type="SUPFAM" id="SSF56784">
    <property type="entry name" value="HAD-like"/>
    <property type="match status" value="1"/>
</dbReference>
<dbReference type="NCBIfam" id="TIGR01509">
    <property type="entry name" value="HAD-SF-IA-v3"/>
    <property type="match status" value="1"/>
</dbReference>
<dbReference type="PRINTS" id="PR00413">
    <property type="entry name" value="HADHALOGNASE"/>
</dbReference>
<keyword evidence="5 7" id="KW-0694">RNA-binding</keyword>
<keyword evidence="6 8" id="KW-0413">Isomerase</keyword>
<dbReference type="InterPro" id="IPR006145">
    <property type="entry name" value="PsdUridine_synth_RsuA/RluA"/>
</dbReference>
<keyword evidence="3" id="KW-0479">Metal-binding</keyword>
<keyword evidence="12" id="KW-1185">Reference proteome</keyword>
<dbReference type="EMBL" id="JAUSTO010000016">
    <property type="protein sequence ID" value="MDQ0153319.1"/>
    <property type="molecule type" value="Genomic_DNA"/>
</dbReference>
<dbReference type="PROSITE" id="PS50889">
    <property type="entry name" value="S4"/>
    <property type="match status" value="1"/>
</dbReference>
<dbReference type="InterPro" id="IPR023214">
    <property type="entry name" value="HAD_sf"/>
</dbReference>
<dbReference type="InterPro" id="IPR000748">
    <property type="entry name" value="PsdUridine_synth_RsuA/RluB/E/F"/>
</dbReference>
<name>A0AAE3VBP0_9FIRM</name>
<evidence type="ECO:0000256" key="7">
    <source>
        <dbReference type="PROSITE-ProRule" id="PRU00182"/>
    </source>
</evidence>
<dbReference type="Gene3D" id="3.40.50.1000">
    <property type="entry name" value="HAD superfamily/HAD-like"/>
    <property type="match status" value="1"/>
</dbReference>
<dbReference type="SUPFAM" id="SSF55174">
    <property type="entry name" value="Alpha-L RNA-binding motif"/>
    <property type="match status" value="1"/>
</dbReference>
<dbReference type="InterPro" id="IPR018496">
    <property type="entry name" value="PsdUridine_synth_RsuA/RluB_CS"/>
</dbReference>
<dbReference type="Pfam" id="PF01479">
    <property type="entry name" value="S4"/>
    <property type="match status" value="1"/>
</dbReference>
<evidence type="ECO:0000256" key="2">
    <source>
        <dbReference type="ARBA" id="ARBA00008348"/>
    </source>
</evidence>
<evidence type="ECO:0000256" key="6">
    <source>
        <dbReference type="ARBA" id="ARBA00023235"/>
    </source>
</evidence>
<dbReference type="InterPro" id="IPR002942">
    <property type="entry name" value="S4_RNA-bd"/>
</dbReference>
<feature type="domain" description="Pseudouridine synthase RsuA/RluA-like" evidence="9">
    <location>
        <begin position="65"/>
        <end position="192"/>
    </location>
</feature>
<dbReference type="Pfam" id="PF13419">
    <property type="entry name" value="HAD_2"/>
    <property type="match status" value="1"/>
</dbReference>
<sequence>MKELRADRLLTAAGYGSRTEVKKLIRAGRLLKNGTAVQRPEEKLDPERDVLTLDGLPFQYKSHEYWVLNKPAGILSATEDRHRETVISYMGLTRKNMAPCGRLDLDTEGLLLVTDDGALVHRLLAPGKQVDKEYEVYYSGTLPADATEHFASGIELEDGTLCRPALLSGTENPTRLTIQEGKFHQVKRMFQALGCTVTKLKRLRMGPLSLSDLKLDPGTYRQLTEKELRLLKDFEAGRTAKAPAEKMSGPGTELPRPEDYAACIFDLDGTLVDSMWMWHELDQNYLARFGIEYPEDLQLKIAGMSFPEVADYFKERFQLPDDVQTMMRDWEEMAVLFYRSKVPPKPGAVEFLRALRTQKKRIAIATSNAMRMVNAVLESLEIRDYFEIIVTASEVNAGKPKPDIYLEAARRLNLSPAHCLVFEDIPEGILAGKRAGMTVCAVRDSFSEAMEEEKRTLSDYMITDYRELL</sequence>
<dbReference type="Gene3D" id="3.30.70.1560">
    <property type="entry name" value="Alpha-L RNA-binding motif"/>
    <property type="match status" value="1"/>
</dbReference>
<dbReference type="SFLD" id="SFLDS00003">
    <property type="entry name" value="Haloacid_Dehalogenase"/>
    <property type="match status" value="1"/>
</dbReference>
<dbReference type="InterPro" id="IPR036412">
    <property type="entry name" value="HAD-like_sf"/>
</dbReference>
<dbReference type="AlphaFoldDB" id="A0AAE3VBP0"/>
<accession>A0AAE3VBP0</accession>
<dbReference type="Gene3D" id="1.10.150.240">
    <property type="entry name" value="Putative phosphatase, domain 2"/>
    <property type="match status" value="1"/>
</dbReference>
<comment type="similarity">
    <text evidence="1">Belongs to the HAD-like hydrolase superfamily. CbbY/CbbZ/Gph/YieH family.</text>
</comment>
<dbReference type="InterPro" id="IPR006439">
    <property type="entry name" value="HAD-SF_hydro_IA"/>
</dbReference>
<dbReference type="SUPFAM" id="SSF55120">
    <property type="entry name" value="Pseudouridine synthase"/>
    <property type="match status" value="1"/>
</dbReference>
<dbReference type="InterPro" id="IPR023198">
    <property type="entry name" value="PGP-like_dom2"/>
</dbReference>
<evidence type="ECO:0000313" key="11">
    <source>
        <dbReference type="EMBL" id="MDQ0153319.1"/>
    </source>
</evidence>
<reference evidence="11" key="1">
    <citation type="submission" date="2023-07" db="EMBL/GenBank/DDBJ databases">
        <title>Genomic Encyclopedia of Type Strains, Phase IV (KMG-IV): sequencing the most valuable type-strain genomes for metagenomic binning, comparative biology and taxonomic classification.</title>
        <authorList>
            <person name="Goeker M."/>
        </authorList>
    </citation>
    <scope>NUCLEOTIDE SEQUENCE</scope>
    <source>
        <strain evidence="11">DSM 19659</strain>
    </source>
</reference>
<dbReference type="InterPro" id="IPR020103">
    <property type="entry name" value="PsdUridine_synth_cat_dom_sf"/>
</dbReference>
<dbReference type="FunFam" id="3.40.50.1000:FF:000036">
    <property type="entry name" value="HAD family hydrolase"/>
    <property type="match status" value="1"/>
</dbReference>
<dbReference type="InterPro" id="IPR050343">
    <property type="entry name" value="RsuA_PseudoU_synthase"/>
</dbReference>
<dbReference type="EC" id="5.4.99.-" evidence="8"/>
<evidence type="ECO:0000256" key="4">
    <source>
        <dbReference type="ARBA" id="ARBA00022801"/>
    </source>
</evidence>
<dbReference type="InterPro" id="IPR020094">
    <property type="entry name" value="TruA/RsuA/RluB/E/F_N"/>
</dbReference>
<dbReference type="InterPro" id="IPR036986">
    <property type="entry name" value="S4_RNA-bd_sf"/>
</dbReference>
<dbReference type="NCBIfam" id="TIGR00093">
    <property type="entry name" value="pseudouridine synthase"/>
    <property type="match status" value="1"/>
</dbReference>
<dbReference type="GO" id="GO:0046872">
    <property type="term" value="F:metal ion binding"/>
    <property type="evidence" value="ECO:0007669"/>
    <property type="project" value="UniProtKB-KW"/>
</dbReference>
<dbReference type="CDD" id="cd00165">
    <property type="entry name" value="S4"/>
    <property type="match status" value="1"/>
</dbReference>
<dbReference type="NCBIfam" id="TIGR01549">
    <property type="entry name" value="HAD-SF-IA-v1"/>
    <property type="match status" value="1"/>
</dbReference>
<dbReference type="PROSITE" id="PS01149">
    <property type="entry name" value="PSI_RSU"/>
    <property type="match status" value="1"/>
</dbReference>
<comment type="similarity">
    <text evidence="2 8">Belongs to the pseudouridine synthase RsuA family.</text>
</comment>
<dbReference type="GO" id="GO:0016787">
    <property type="term" value="F:hydrolase activity"/>
    <property type="evidence" value="ECO:0007669"/>
    <property type="project" value="UniProtKB-KW"/>
</dbReference>
<dbReference type="PANTHER" id="PTHR47683">
    <property type="entry name" value="PSEUDOURIDINE SYNTHASE FAMILY PROTEIN-RELATED"/>
    <property type="match status" value="1"/>
</dbReference>
<dbReference type="InterPro" id="IPR041492">
    <property type="entry name" value="HAD_2"/>
</dbReference>